<evidence type="ECO:0000256" key="11">
    <source>
        <dbReference type="ARBA" id="ARBA00023136"/>
    </source>
</evidence>
<accession>A0A3N0AZ05</accession>
<proteinExistence type="inferred from homology"/>
<feature type="transmembrane region" description="Helical" evidence="17">
    <location>
        <begin position="46"/>
        <end position="67"/>
    </location>
</feature>
<keyword evidence="12 17" id="KW-0046">Antibiotic resistance</keyword>
<evidence type="ECO:0000256" key="17">
    <source>
        <dbReference type="HAMAP-Rule" id="MF_01006"/>
    </source>
</evidence>
<comment type="catalytic activity">
    <reaction evidence="16 17">
        <text>di-trans,octa-cis-undecaprenyl diphosphate + H2O = di-trans,octa-cis-undecaprenyl phosphate + phosphate + H(+)</text>
        <dbReference type="Rhea" id="RHEA:28094"/>
        <dbReference type="ChEBI" id="CHEBI:15377"/>
        <dbReference type="ChEBI" id="CHEBI:15378"/>
        <dbReference type="ChEBI" id="CHEBI:43474"/>
        <dbReference type="ChEBI" id="CHEBI:58405"/>
        <dbReference type="ChEBI" id="CHEBI:60392"/>
        <dbReference type="EC" id="3.6.1.27"/>
    </reaction>
</comment>
<evidence type="ECO:0000256" key="16">
    <source>
        <dbReference type="ARBA" id="ARBA00047594"/>
    </source>
</evidence>
<evidence type="ECO:0000256" key="5">
    <source>
        <dbReference type="ARBA" id="ARBA00022475"/>
    </source>
</evidence>
<evidence type="ECO:0000256" key="1">
    <source>
        <dbReference type="ARBA" id="ARBA00004651"/>
    </source>
</evidence>
<name>A0A3N0AZ05_9ACTN</name>
<dbReference type="GO" id="GO:0009252">
    <property type="term" value="P:peptidoglycan biosynthetic process"/>
    <property type="evidence" value="ECO:0007669"/>
    <property type="project" value="UniProtKB-KW"/>
</dbReference>
<dbReference type="Proteomes" id="UP000269591">
    <property type="component" value="Unassembled WGS sequence"/>
</dbReference>
<evidence type="ECO:0000313" key="19">
    <source>
        <dbReference type="Proteomes" id="UP000269591"/>
    </source>
</evidence>
<feature type="transmembrane region" description="Helical" evidence="17">
    <location>
        <begin position="121"/>
        <end position="139"/>
    </location>
</feature>
<dbReference type="GO" id="GO:0050380">
    <property type="term" value="F:undecaprenyl-diphosphatase activity"/>
    <property type="evidence" value="ECO:0007669"/>
    <property type="project" value="UniProtKB-UniRule"/>
</dbReference>
<dbReference type="RefSeq" id="WP_123208865.1">
    <property type="nucleotide sequence ID" value="NZ_JBHTHO010000009.1"/>
</dbReference>
<comment type="function">
    <text evidence="17">Catalyzes the dephosphorylation of undecaprenyl diphosphate (UPP). Confers resistance to bacitracin.</text>
</comment>
<keyword evidence="7 17" id="KW-0378">Hydrolase</keyword>
<keyword evidence="11 17" id="KW-0472">Membrane</keyword>
<evidence type="ECO:0000256" key="2">
    <source>
        <dbReference type="ARBA" id="ARBA00010621"/>
    </source>
</evidence>
<comment type="miscellaneous">
    <text evidence="17">Bacitracin is thought to be involved in the inhibition of peptidoglycan synthesis by sequestering undecaprenyl diphosphate, thereby reducing the pool of lipid carrier available.</text>
</comment>
<sequence>MDVLIEALKACLFGIVEGITEWLPISSTGHMMLLDEFVPLNVSDEFYSTFLVAIQLGAIMAVIVLFFHKLNPFSRRKTPEQKRTTWGIWAKVVVGSIPAAIVGLALDDWVETNIMTNEDVSAIVVASALVVYGIIFIVMEARNRRLIAAASEAPRGKHARVPGRAGEGAQSQQSRYVSVDPNADTEYDASSVIAKVNTFDEMSYGKAFLIGIFQSLAVIPGTSRSGSIIIGSMLLGTSRTVATEFAFFLAIPIMFGWSLLKFFRHGLNYTSMEWMIFAVGLIVAFIVSVLAIKFLVGYVKKHDFTAFGIYRIIVGAVVLIYFLVIV</sequence>
<dbReference type="GO" id="GO:0071555">
    <property type="term" value="P:cell wall organization"/>
    <property type="evidence" value="ECO:0007669"/>
    <property type="project" value="UniProtKB-KW"/>
</dbReference>
<evidence type="ECO:0000256" key="15">
    <source>
        <dbReference type="ARBA" id="ARBA00032932"/>
    </source>
</evidence>
<dbReference type="PANTHER" id="PTHR30622">
    <property type="entry name" value="UNDECAPRENYL-DIPHOSPHATASE"/>
    <property type="match status" value="1"/>
</dbReference>
<organism evidence="18 19">
    <name type="scientific">Slackia equolifaciens</name>
    <dbReference type="NCBI Taxonomy" id="498718"/>
    <lineage>
        <taxon>Bacteria</taxon>
        <taxon>Bacillati</taxon>
        <taxon>Actinomycetota</taxon>
        <taxon>Coriobacteriia</taxon>
        <taxon>Eggerthellales</taxon>
        <taxon>Eggerthellaceae</taxon>
        <taxon>Slackia</taxon>
    </lineage>
</organism>
<evidence type="ECO:0000256" key="3">
    <source>
        <dbReference type="ARBA" id="ARBA00012374"/>
    </source>
</evidence>
<dbReference type="OrthoDB" id="9808289at2"/>
<feature type="transmembrane region" description="Helical" evidence="17">
    <location>
        <begin position="207"/>
        <end position="233"/>
    </location>
</feature>
<comment type="similarity">
    <text evidence="2 17">Belongs to the UppP family.</text>
</comment>
<evidence type="ECO:0000256" key="6">
    <source>
        <dbReference type="ARBA" id="ARBA00022692"/>
    </source>
</evidence>
<dbReference type="GO" id="GO:0008360">
    <property type="term" value="P:regulation of cell shape"/>
    <property type="evidence" value="ECO:0007669"/>
    <property type="project" value="UniProtKB-KW"/>
</dbReference>
<reference evidence="19" key="1">
    <citation type="submission" date="2018-05" db="EMBL/GenBank/DDBJ databases">
        <title>Genome Sequencing of selected type strains of the family Eggerthellaceae.</title>
        <authorList>
            <person name="Danylec N."/>
            <person name="Stoll D.A."/>
            <person name="Doetsch A."/>
            <person name="Huch M."/>
        </authorList>
    </citation>
    <scope>NUCLEOTIDE SEQUENCE [LARGE SCALE GENOMIC DNA]</scope>
    <source>
        <strain evidence="19">DSM 24851</strain>
    </source>
</reference>
<keyword evidence="5 17" id="KW-1003">Cell membrane</keyword>
<dbReference type="Pfam" id="PF02673">
    <property type="entry name" value="BacA"/>
    <property type="match status" value="1"/>
</dbReference>
<dbReference type="InterPro" id="IPR003824">
    <property type="entry name" value="UppP"/>
</dbReference>
<dbReference type="EMBL" id="QIBX01000009">
    <property type="protein sequence ID" value="RNL39908.1"/>
    <property type="molecule type" value="Genomic_DNA"/>
</dbReference>
<dbReference type="GO" id="GO:0005886">
    <property type="term" value="C:plasma membrane"/>
    <property type="evidence" value="ECO:0007669"/>
    <property type="project" value="UniProtKB-SubCell"/>
</dbReference>
<dbReference type="HAMAP" id="MF_01006">
    <property type="entry name" value="Undec_diphosphatase"/>
    <property type="match status" value="1"/>
</dbReference>
<dbReference type="PANTHER" id="PTHR30622:SF3">
    <property type="entry name" value="UNDECAPRENYL-DIPHOSPHATASE"/>
    <property type="match status" value="1"/>
</dbReference>
<feature type="transmembrane region" description="Helical" evidence="17">
    <location>
        <begin position="275"/>
        <end position="298"/>
    </location>
</feature>
<comment type="subcellular location">
    <subcellularLocation>
        <location evidence="1 17">Cell membrane</location>
        <topology evidence="1 17">Multi-pass membrane protein</topology>
    </subcellularLocation>
</comment>
<keyword evidence="13 17" id="KW-0961">Cell wall biogenesis/degradation</keyword>
<keyword evidence="19" id="KW-1185">Reference proteome</keyword>
<comment type="caution">
    <text evidence="18">The sequence shown here is derived from an EMBL/GenBank/DDBJ whole genome shotgun (WGS) entry which is preliminary data.</text>
</comment>
<keyword evidence="6 17" id="KW-0812">Transmembrane</keyword>
<dbReference type="GO" id="GO:0046677">
    <property type="term" value="P:response to antibiotic"/>
    <property type="evidence" value="ECO:0007669"/>
    <property type="project" value="UniProtKB-UniRule"/>
</dbReference>
<evidence type="ECO:0000256" key="4">
    <source>
        <dbReference type="ARBA" id="ARBA00021581"/>
    </source>
</evidence>
<keyword evidence="8 17" id="KW-0133">Cell shape</keyword>
<evidence type="ECO:0000256" key="9">
    <source>
        <dbReference type="ARBA" id="ARBA00022984"/>
    </source>
</evidence>
<gene>
    <name evidence="17" type="primary">uppP</name>
    <name evidence="18" type="ORF">DMP06_06110</name>
</gene>
<dbReference type="AlphaFoldDB" id="A0A3N0AZ05"/>
<evidence type="ECO:0000256" key="12">
    <source>
        <dbReference type="ARBA" id="ARBA00023251"/>
    </source>
</evidence>
<evidence type="ECO:0000256" key="13">
    <source>
        <dbReference type="ARBA" id="ARBA00023316"/>
    </source>
</evidence>
<feature type="transmembrane region" description="Helical" evidence="17">
    <location>
        <begin position="304"/>
        <end position="324"/>
    </location>
</feature>
<evidence type="ECO:0000256" key="7">
    <source>
        <dbReference type="ARBA" id="ARBA00022801"/>
    </source>
</evidence>
<keyword evidence="9 17" id="KW-0573">Peptidoglycan synthesis</keyword>
<evidence type="ECO:0000256" key="14">
    <source>
        <dbReference type="ARBA" id="ARBA00032707"/>
    </source>
</evidence>
<protein>
    <recommendedName>
        <fullName evidence="4 17">Undecaprenyl-diphosphatase</fullName>
        <ecNumber evidence="3 17">3.6.1.27</ecNumber>
    </recommendedName>
    <alternativeName>
        <fullName evidence="15 17">Bacitracin resistance protein</fullName>
    </alternativeName>
    <alternativeName>
        <fullName evidence="14 17">Undecaprenyl pyrophosphate phosphatase</fullName>
    </alternativeName>
</protein>
<feature type="transmembrane region" description="Helical" evidence="17">
    <location>
        <begin position="245"/>
        <end position="263"/>
    </location>
</feature>
<evidence type="ECO:0000256" key="8">
    <source>
        <dbReference type="ARBA" id="ARBA00022960"/>
    </source>
</evidence>
<feature type="transmembrane region" description="Helical" evidence="17">
    <location>
        <begin position="88"/>
        <end position="106"/>
    </location>
</feature>
<evidence type="ECO:0000256" key="10">
    <source>
        <dbReference type="ARBA" id="ARBA00022989"/>
    </source>
</evidence>
<evidence type="ECO:0000313" key="18">
    <source>
        <dbReference type="EMBL" id="RNL39908.1"/>
    </source>
</evidence>
<dbReference type="EC" id="3.6.1.27" evidence="3 17"/>
<keyword evidence="10 17" id="KW-1133">Transmembrane helix</keyword>